<keyword evidence="7" id="KW-0044">Antibiotic</keyword>
<keyword evidence="2" id="KW-0964">Secreted</keyword>
<accession>A0A6J1VTT9</accession>
<evidence type="ECO:0000313" key="13">
    <source>
        <dbReference type="Proteomes" id="UP000504612"/>
    </source>
</evidence>
<dbReference type="Proteomes" id="UP000504612">
    <property type="component" value="Unplaced"/>
</dbReference>
<comment type="subcellular location">
    <subcellularLocation>
        <location evidence="1">Secreted</location>
    </subcellularLocation>
</comment>
<dbReference type="SUPFAM" id="SSF57256">
    <property type="entry name" value="Elafin-like"/>
    <property type="match status" value="1"/>
</dbReference>
<keyword evidence="13" id="KW-1185">Reference proteome</keyword>
<gene>
    <name evidence="14" type="primary">LOC113428167</name>
</gene>
<keyword evidence="5" id="KW-0732">Signal</keyword>
<evidence type="ECO:0000313" key="14">
    <source>
        <dbReference type="RefSeq" id="XP_026546510.1"/>
    </source>
</evidence>
<feature type="domain" description="BPTI/Kunitz inhibitor" evidence="11">
    <location>
        <begin position="58"/>
        <end position="109"/>
    </location>
</feature>
<dbReference type="SMART" id="SM00217">
    <property type="entry name" value="WAP"/>
    <property type="match status" value="1"/>
</dbReference>
<dbReference type="Gene3D" id="4.10.410.10">
    <property type="entry name" value="Pancreatic trypsin inhibitor Kunitz domain"/>
    <property type="match status" value="2"/>
</dbReference>
<dbReference type="Gene3D" id="4.10.75.10">
    <property type="entry name" value="Elafin-like"/>
    <property type="match status" value="1"/>
</dbReference>
<dbReference type="PROSITE" id="PS00280">
    <property type="entry name" value="BPTI_KUNITZ_1"/>
    <property type="match status" value="2"/>
</dbReference>
<evidence type="ECO:0000259" key="12">
    <source>
        <dbReference type="PROSITE" id="PS51390"/>
    </source>
</evidence>
<dbReference type="SMART" id="SM00131">
    <property type="entry name" value="KU"/>
    <property type="match status" value="2"/>
</dbReference>
<dbReference type="RefSeq" id="XP_026546510.1">
    <property type="nucleotide sequence ID" value="XM_026690725.1"/>
</dbReference>
<dbReference type="PANTHER" id="PTHR46751:SF1">
    <property type="entry name" value="WAP FOUR-DISULFIDE CORE DOMAIN PROTEIN 6A"/>
    <property type="match status" value="1"/>
</dbReference>
<dbReference type="InterPro" id="IPR036645">
    <property type="entry name" value="Elafin-like_sf"/>
</dbReference>
<dbReference type="GO" id="GO:0042742">
    <property type="term" value="P:defense response to bacterium"/>
    <property type="evidence" value="ECO:0007669"/>
    <property type="project" value="UniProtKB-KW"/>
</dbReference>
<comment type="similarity">
    <text evidence="9">Belongs to the venom waprin family.</text>
</comment>
<feature type="domain" description="WAP" evidence="12">
    <location>
        <begin position="111"/>
        <end position="158"/>
    </location>
</feature>
<dbReference type="Pfam" id="PF00095">
    <property type="entry name" value="WAP"/>
    <property type="match status" value="1"/>
</dbReference>
<evidence type="ECO:0000256" key="10">
    <source>
        <dbReference type="SAM" id="MobiDB-lite"/>
    </source>
</evidence>
<dbReference type="PRINTS" id="PR00759">
    <property type="entry name" value="BASICPTASE"/>
</dbReference>
<evidence type="ECO:0000259" key="11">
    <source>
        <dbReference type="PROSITE" id="PS50279"/>
    </source>
</evidence>
<dbReference type="InterPro" id="IPR020901">
    <property type="entry name" value="Prtase_inh_Kunz-CS"/>
</dbReference>
<evidence type="ECO:0000256" key="5">
    <source>
        <dbReference type="ARBA" id="ARBA00022729"/>
    </source>
</evidence>
<dbReference type="InterPro" id="IPR008197">
    <property type="entry name" value="WAP_dom"/>
</dbReference>
<reference evidence="14" key="1">
    <citation type="submission" date="2025-08" db="UniProtKB">
        <authorList>
            <consortium name="RefSeq"/>
        </authorList>
    </citation>
    <scope>IDENTIFICATION</scope>
</reference>
<feature type="domain" description="BPTI/Kunitz inhibitor" evidence="11">
    <location>
        <begin position="162"/>
        <end position="212"/>
    </location>
</feature>
<dbReference type="CDD" id="cd00109">
    <property type="entry name" value="Kunitz-type"/>
    <property type="match status" value="2"/>
</dbReference>
<evidence type="ECO:0000256" key="2">
    <source>
        <dbReference type="ARBA" id="ARBA00022525"/>
    </source>
</evidence>
<dbReference type="CDD" id="cd00199">
    <property type="entry name" value="WAP"/>
    <property type="match status" value="1"/>
</dbReference>
<dbReference type="InterPro" id="IPR002223">
    <property type="entry name" value="Kunitz_BPTI"/>
</dbReference>
<name>A0A6J1VTT9_9SAUR</name>
<dbReference type="GeneID" id="113428167"/>
<dbReference type="InterPro" id="IPR036880">
    <property type="entry name" value="Kunitz_BPTI_sf"/>
</dbReference>
<dbReference type="PROSITE" id="PS51390">
    <property type="entry name" value="WAP"/>
    <property type="match status" value="1"/>
</dbReference>
<dbReference type="Pfam" id="PF00014">
    <property type="entry name" value="Kunitz_BPTI"/>
    <property type="match status" value="2"/>
</dbReference>
<organism evidence="13 14">
    <name type="scientific">Notechis scutatus</name>
    <name type="common">mainland tiger snake</name>
    <dbReference type="NCBI Taxonomy" id="8663"/>
    <lineage>
        <taxon>Eukaryota</taxon>
        <taxon>Metazoa</taxon>
        <taxon>Chordata</taxon>
        <taxon>Craniata</taxon>
        <taxon>Vertebrata</taxon>
        <taxon>Euteleostomi</taxon>
        <taxon>Lepidosauria</taxon>
        <taxon>Squamata</taxon>
        <taxon>Bifurcata</taxon>
        <taxon>Unidentata</taxon>
        <taxon>Episquamata</taxon>
        <taxon>Toxicofera</taxon>
        <taxon>Serpentes</taxon>
        <taxon>Colubroidea</taxon>
        <taxon>Elapidae</taxon>
        <taxon>Hydrophiinae</taxon>
        <taxon>Notechis</taxon>
    </lineage>
</organism>
<evidence type="ECO:0000256" key="7">
    <source>
        <dbReference type="ARBA" id="ARBA00023022"/>
    </source>
</evidence>
<keyword evidence="4" id="KW-0646">Protease inhibitor</keyword>
<protein>
    <submittedName>
        <fullName evidence="14">BPTI/Kunitz domain-containing protein-like</fullName>
    </submittedName>
</protein>
<keyword evidence="3" id="KW-0929">Antimicrobial</keyword>
<proteinExistence type="inferred from homology"/>
<feature type="region of interest" description="Disordered" evidence="10">
    <location>
        <begin position="1"/>
        <end position="43"/>
    </location>
</feature>
<dbReference type="SUPFAM" id="SSF57362">
    <property type="entry name" value="BPTI-like"/>
    <property type="match status" value="2"/>
</dbReference>
<dbReference type="GO" id="GO:0004867">
    <property type="term" value="F:serine-type endopeptidase inhibitor activity"/>
    <property type="evidence" value="ECO:0007669"/>
    <property type="project" value="UniProtKB-KW"/>
</dbReference>
<keyword evidence="8" id="KW-1015">Disulfide bond</keyword>
<dbReference type="AlphaFoldDB" id="A0A6J1VTT9"/>
<evidence type="ECO:0000256" key="6">
    <source>
        <dbReference type="ARBA" id="ARBA00022900"/>
    </source>
</evidence>
<evidence type="ECO:0000256" key="4">
    <source>
        <dbReference type="ARBA" id="ARBA00022690"/>
    </source>
</evidence>
<dbReference type="PANTHER" id="PTHR46751">
    <property type="entry name" value="EPPIN"/>
    <property type="match status" value="1"/>
</dbReference>
<dbReference type="FunFam" id="4.10.410.10:FF:000011">
    <property type="entry name" value="Tissue factor pathway inhibitor"/>
    <property type="match status" value="1"/>
</dbReference>
<dbReference type="GO" id="GO:0005576">
    <property type="term" value="C:extracellular region"/>
    <property type="evidence" value="ECO:0007669"/>
    <property type="project" value="UniProtKB-SubCell"/>
</dbReference>
<dbReference type="KEGG" id="nss:113428167"/>
<keyword evidence="6" id="KW-0722">Serine protease inhibitor</keyword>
<evidence type="ECO:0000256" key="9">
    <source>
        <dbReference type="ARBA" id="ARBA00035122"/>
    </source>
</evidence>
<evidence type="ECO:0000256" key="1">
    <source>
        <dbReference type="ARBA" id="ARBA00004613"/>
    </source>
</evidence>
<dbReference type="InterPro" id="IPR051388">
    <property type="entry name" value="Serpin_venom_toxin"/>
</dbReference>
<dbReference type="PROSITE" id="PS50279">
    <property type="entry name" value="BPTI_KUNITZ_2"/>
    <property type="match status" value="2"/>
</dbReference>
<sequence length="218" mass="24242">MQARRDPYGRGSWEGASGSGKVRLSPAGAKGHPGGSRRSPARTSVPVKVAFARFEGSCSIFPNDSQRCGEPKDRFFYNITSKSCEPFVYHGCPGNRNRYHTIEECKRYCGRIEKPGFCPPSPRGVSGPCLTSCLHDGSCPEMDKCCSYGCALYCMKPVTDLCQLPSEHGPCDLKVKRWFYDPKTQRCKKFIYGGCAGNANNFKRRLGCRLRCRKRGTP</sequence>
<evidence type="ECO:0000256" key="8">
    <source>
        <dbReference type="ARBA" id="ARBA00023157"/>
    </source>
</evidence>
<evidence type="ECO:0000256" key="3">
    <source>
        <dbReference type="ARBA" id="ARBA00022529"/>
    </source>
</evidence>